<name>A0A5B0QEQ3_PUCGR</name>
<dbReference type="Proteomes" id="UP000324748">
    <property type="component" value="Unassembled WGS sequence"/>
</dbReference>
<organism evidence="2 3">
    <name type="scientific">Puccinia graminis f. sp. tritici</name>
    <dbReference type="NCBI Taxonomy" id="56615"/>
    <lineage>
        <taxon>Eukaryota</taxon>
        <taxon>Fungi</taxon>
        <taxon>Dikarya</taxon>
        <taxon>Basidiomycota</taxon>
        <taxon>Pucciniomycotina</taxon>
        <taxon>Pucciniomycetes</taxon>
        <taxon>Pucciniales</taxon>
        <taxon>Pucciniaceae</taxon>
        <taxon>Puccinia</taxon>
    </lineage>
</organism>
<gene>
    <name evidence="2" type="ORF">PGT21_000717</name>
</gene>
<dbReference type="EMBL" id="VSWC01000016">
    <property type="protein sequence ID" value="KAA1111464.1"/>
    <property type="molecule type" value="Genomic_DNA"/>
</dbReference>
<reference evidence="2 3" key="1">
    <citation type="submission" date="2019-05" db="EMBL/GenBank/DDBJ databases">
        <title>Emergence of the Ug99 lineage of the wheat stem rust pathogen through somatic hybridization.</title>
        <authorList>
            <person name="Li F."/>
            <person name="Upadhyaya N.M."/>
            <person name="Sperschneider J."/>
            <person name="Matny O."/>
            <person name="Nguyen-Phuc H."/>
            <person name="Mago R."/>
            <person name="Raley C."/>
            <person name="Miller M.E."/>
            <person name="Silverstein K.A.T."/>
            <person name="Henningsen E."/>
            <person name="Hirsch C.D."/>
            <person name="Visser B."/>
            <person name="Pretorius Z.A."/>
            <person name="Steffenson B.J."/>
            <person name="Schwessinger B."/>
            <person name="Dodds P.N."/>
            <person name="Figueroa M."/>
        </authorList>
    </citation>
    <scope>NUCLEOTIDE SEQUENCE [LARGE SCALE GENOMIC DNA]</scope>
    <source>
        <strain evidence="2">21-0</strain>
    </source>
</reference>
<evidence type="ECO:0000313" key="3">
    <source>
        <dbReference type="Proteomes" id="UP000324748"/>
    </source>
</evidence>
<comment type="caution">
    <text evidence="2">The sequence shown here is derived from an EMBL/GenBank/DDBJ whole genome shotgun (WGS) entry which is preliminary data.</text>
</comment>
<feature type="region of interest" description="Disordered" evidence="1">
    <location>
        <begin position="50"/>
        <end position="77"/>
    </location>
</feature>
<protein>
    <submittedName>
        <fullName evidence="2">Uncharacterized protein</fullName>
    </submittedName>
</protein>
<proteinExistence type="predicted"/>
<evidence type="ECO:0000256" key="1">
    <source>
        <dbReference type="SAM" id="MobiDB-lite"/>
    </source>
</evidence>
<evidence type="ECO:0000313" key="2">
    <source>
        <dbReference type="EMBL" id="KAA1111464.1"/>
    </source>
</evidence>
<sequence length="77" mass="8689">MEKLQRPTYSITSKGGPALHPVLPVSANETHDGLLKILEEQLPNLLKHSDYEAPNSQDQKIDEDESVEFDEVMIRDS</sequence>
<feature type="compositionally biased region" description="Acidic residues" evidence="1">
    <location>
        <begin position="61"/>
        <end position="71"/>
    </location>
</feature>
<dbReference type="AlphaFoldDB" id="A0A5B0QEQ3"/>
<keyword evidence="3" id="KW-1185">Reference proteome</keyword>
<accession>A0A5B0QEQ3</accession>
<feature type="region of interest" description="Disordered" evidence="1">
    <location>
        <begin position="1"/>
        <end position="20"/>
    </location>
</feature>